<evidence type="ECO:0000313" key="2">
    <source>
        <dbReference type="Proteomes" id="UP000077857"/>
    </source>
</evidence>
<dbReference type="Proteomes" id="UP000077857">
    <property type="component" value="Unassembled WGS sequence"/>
</dbReference>
<evidence type="ECO:0000313" key="1">
    <source>
        <dbReference type="EMBL" id="OAI12369.1"/>
    </source>
</evidence>
<accession>A0A177N578</accession>
<dbReference type="AlphaFoldDB" id="A0A177N578"/>
<proteinExistence type="predicted"/>
<protein>
    <submittedName>
        <fullName evidence="1">Uncharacterized protein</fullName>
    </submittedName>
</protein>
<gene>
    <name evidence="1" type="ORF">A1507_02470</name>
</gene>
<reference evidence="1 2" key="1">
    <citation type="submission" date="2016-03" db="EMBL/GenBank/DDBJ databases">
        <authorList>
            <person name="Ploux O."/>
        </authorList>
    </citation>
    <scope>NUCLEOTIDE SEQUENCE [LARGE SCALE GENOMIC DNA]</scope>
    <source>
        <strain evidence="1 2">R-45378</strain>
    </source>
</reference>
<comment type="caution">
    <text evidence="1">The sequence shown here is derived from an EMBL/GenBank/DDBJ whole genome shotgun (WGS) entry which is preliminary data.</text>
</comment>
<sequence length="199" mass="23002">MDAVEFRHLKPFRRLGLGRLLTFKGFALNENEHLIDDKKHIVSIRLNNSDRIAVRSTAARLLVRESELYRFAVYHLLNRLHKLHDDACVGSDLLPLFIEFKNELNTYLGLKKHQLFKIFNGRNPEPEKFVSMADIELLLLPRHAVRQRLQQMNEALPQKRADTDAWLLAYLQEKYRFSASLEDGELAALDDNAAEPGAV</sequence>
<name>A0A177N578_9GAMM</name>
<organism evidence="1 2">
    <name type="scientific">Methylomonas koyamae</name>
    <dbReference type="NCBI Taxonomy" id="702114"/>
    <lineage>
        <taxon>Bacteria</taxon>
        <taxon>Pseudomonadati</taxon>
        <taxon>Pseudomonadota</taxon>
        <taxon>Gammaproteobacteria</taxon>
        <taxon>Methylococcales</taxon>
        <taxon>Methylococcaceae</taxon>
        <taxon>Methylomonas</taxon>
    </lineage>
</organism>
<dbReference type="EMBL" id="LUUJ01000110">
    <property type="protein sequence ID" value="OAI12369.1"/>
    <property type="molecule type" value="Genomic_DNA"/>
</dbReference>